<dbReference type="RefSeq" id="WP_183370974.1">
    <property type="nucleotide sequence ID" value="NZ_BAABHL010000040.1"/>
</dbReference>
<evidence type="ECO:0000313" key="2">
    <source>
        <dbReference type="Proteomes" id="UP000551501"/>
    </source>
</evidence>
<evidence type="ECO:0000313" key="1">
    <source>
        <dbReference type="EMBL" id="MBB4135984.1"/>
    </source>
</evidence>
<sequence length="106" mass="11710">MGLMLWWRTKRMKDPVLGKFTVDVCPTPASGGGDIPSISYSALILGVVSAPDVPPKKVRHHCSVPVKKYPKSGQNLPVIVDRADPTRLAIRWDEVSKRPKPFADYA</sequence>
<proteinExistence type="predicted"/>
<name>A0A840F045_9ACTN</name>
<protein>
    <submittedName>
        <fullName evidence="1">Uncharacterized protein</fullName>
    </submittedName>
</protein>
<organism evidence="1 2">
    <name type="scientific">Gordonia humi</name>
    <dbReference type="NCBI Taxonomy" id="686429"/>
    <lineage>
        <taxon>Bacteria</taxon>
        <taxon>Bacillati</taxon>
        <taxon>Actinomycetota</taxon>
        <taxon>Actinomycetes</taxon>
        <taxon>Mycobacteriales</taxon>
        <taxon>Gordoniaceae</taxon>
        <taxon>Gordonia</taxon>
    </lineage>
</organism>
<comment type="caution">
    <text evidence="1">The sequence shown here is derived from an EMBL/GenBank/DDBJ whole genome shotgun (WGS) entry which is preliminary data.</text>
</comment>
<gene>
    <name evidence="1" type="ORF">BKA16_002536</name>
</gene>
<dbReference type="Proteomes" id="UP000551501">
    <property type="component" value="Unassembled WGS sequence"/>
</dbReference>
<dbReference type="AlphaFoldDB" id="A0A840F045"/>
<dbReference type="EMBL" id="JACIFP010000001">
    <property type="protein sequence ID" value="MBB4135984.1"/>
    <property type="molecule type" value="Genomic_DNA"/>
</dbReference>
<reference evidence="1 2" key="1">
    <citation type="submission" date="2020-08" db="EMBL/GenBank/DDBJ databases">
        <title>Sequencing the genomes of 1000 actinobacteria strains.</title>
        <authorList>
            <person name="Klenk H.-P."/>
        </authorList>
    </citation>
    <scope>NUCLEOTIDE SEQUENCE [LARGE SCALE GENOMIC DNA]</scope>
    <source>
        <strain evidence="1 2">DSM 45298</strain>
    </source>
</reference>
<accession>A0A840F045</accession>
<keyword evidence="2" id="KW-1185">Reference proteome</keyword>